<gene>
    <name evidence="1" type="ORF">ACJRO7_014992</name>
</gene>
<keyword evidence="2" id="KW-1185">Reference proteome</keyword>
<reference evidence="1 2" key="1">
    <citation type="submission" date="2024-11" db="EMBL/GenBank/DDBJ databases">
        <title>Chromosome-level genome assembly of Eucalyptus globulus Labill. provides insights into its genome evolution.</title>
        <authorList>
            <person name="Li X."/>
        </authorList>
    </citation>
    <scope>NUCLEOTIDE SEQUENCE [LARGE SCALE GENOMIC DNA]</scope>
    <source>
        <strain evidence="1">CL2024</strain>
        <tissue evidence="1">Fresh tender leaves</tissue>
    </source>
</reference>
<accession>A0ABD3L312</accession>
<organism evidence="1 2">
    <name type="scientific">Eucalyptus globulus</name>
    <name type="common">Tasmanian blue gum</name>
    <dbReference type="NCBI Taxonomy" id="34317"/>
    <lineage>
        <taxon>Eukaryota</taxon>
        <taxon>Viridiplantae</taxon>
        <taxon>Streptophyta</taxon>
        <taxon>Embryophyta</taxon>
        <taxon>Tracheophyta</taxon>
        <taxon>Spermatophyta</taxon>
        <taxon>Magnoliopsida</taxon>
        <taxon>eudicotyledons</taxon>
        <taxon>Gunneridae</taxon>
        <taxon>Pentapetalae</taxon>
        <taxon>rosids</taxon>
        <taxon>malvids</taxon>
        <taxon>Myrtales</taxon>
        <taxon>Myrtaceae</taxon>
        <taxon>Myrtoideae</taxon>
        <taxon>Eucalypteae</taxon>
        <taxon>Eucalyptus</taxon>
    </lineage>
</organism>
<name>A0ABD3L312_EUCGL</name>
<evidence type="ECO:0000313" key="2">
    <source>
        <dbReference type="Proteomes" id="UP001634007"/>
    </source>
</evidence>
<proteinExistence type="predicted"/>
<evidence type="ECO:0000313" key="1">
    <source>
        <dbReference type="EMBL" id="KAL3745978.1"/>
    </source>
</evidence>
<dbReference type="Proteomes" id="UP001634007">
    <property type="component" value="Unassembled WGS sequence"/>
</dbReference>
<dbReference type="EMBL" id="JBJKBG010000003">
    <property type="protein sequence ID" value="KAL3745978.1"/>
    <property type="molecule type" value="Genomic_DNA"/>
</dbReference>
<dbReference type="AlphaFoldDB" id="A0ABD3L312"/>
<protein>
    <submittedName>
        <fullName evidence="1">Uncharacterized protein</fullName>
    </submittedName>
</protein>
<comment type="caution">
    <text evidence="1">The sequence shown here is derived from an EMBL/GenBank/DDBJ whole genome shotgun (WGS) entry which is preliminary data.</text>
</comment>
<sequence>MIGFLGVLRKWEGWSLSTPARCPHFHYTGQGMALALPLLGQLRCRVMKFGRDCDAYMVGSLIIMYQKHWAVSVPRHPFDQSSMQDVVCWTSLITGYCSISLM</sequence>